<name>A0A936NAW7_9ACTN</name>
<dbReference type="Proteomes" id="UP000727993">
    <property type="component" value="Unassembled WGS sequence"/>
</dbReference>
<sequence>MNRESAPERVGNLFDVAPVGRHDGVVATHGTFSDGDIDDVGETAPGDQRADLSSLDFQHVLHLAAL</sequence>
<dbReference type="EMBL" id="JADJZA010000001">
    <property type="protein sequence ID" value="MBK9295504.1"/>
    <property type="molecule type" value="Genomic_DNA"/>
</dbReference>
<reference evidence="1 2" key="1">
    <citation type="submission" date="2020-10" db="EMBL/GenBank/DDBJ databases">
        <title>Connecting structure to function with the recovery of over 1000 high-quality activated sludge metagenome-assembled genomes encoding full-length rRNA genes using long-read sequencing.</title>
        <authorList>
            <person name="Singleton C.M."/>
            <person name="Petriglieri F."/>
            <person name="Kristensen J.M."/>
            <person name="Kirkegaard R.H."/>
            <person name="Michaelsen T.Y."/>
            <person name="Andersen M.H."/>
            <person name="Karst S.M."/>
            <person name="Dueholm M.S."/>
            <person name="Nielsen P.H."/>
            <person name="Albertsen M."/>
        </authorList>
    </citation>
    <scope>NUCLEOTIDE SEQUENCE [LARGE SCALE GENOMIC DNA]</scope>
    <source>
        <strain evidence="1">Lyne_18-Q3-R50-59_MAXAC.006</strain>
    </source>
</reference>
<proteinExistence type="predicted"/>
<evidence type="ECO:0000313" key="1">
    <source>
        <dbReference type="EMBL" id="MBK9295504.1"/>
    </source>
</evidence>
<accession>A0A936NAW7</accession>
<protein>
    <submittedName>
        <fullName evidence="1">Uncharacterized protein</fullName>
    </submittedName>
</protein>
<comment type="caution">
    <text evidence="1">The sequence shown here is derived from an EMBL/GenBank/DDBJ whole genome shotgun (WGS) entry which is preliminary data.</text>
</comment>
<organism evidence="1 2">
    <name type="scientific">Candidatus Neomicrothrix subdominans</name>
    <dbReference type="NCBI Taxonomy" id="2954438"/>
    <lineage>
        <taxon>Bacteria</taxon>
        <taxon>Bacillati</taxon>
        <taxon>Actinomycetota</taxon>
        <taxon>Acidimicrobiia</taxon>
        <taxon>Acidimicrobiales</taxon>
        <taxon>Microthrixaceae</taxon>
        <taxon>Candidatus Neomicrothrix</taxon>
    </lineage>
</organism>
<dbReference type="AlphaFoldDB" id="A0A936NAW7"/>
<gene>
    <name evidence="1" type="ORF">IPN02_01235</name>
</gene>
<evidence type="ECO:0000313" key="2">
    <source>
        <dbReference type="Proteomes" id="UP000727993"/>
    </source>
</evidence>